<evidence type="ECO:0000313" key="1">
    <source>
        <dbReference type="EMBL" id="KAH7924805.1"/>
    </source>
</evidence>
<keyword evidence="2" id="KW-1185">Reference proteome</keyword>
<organism evidence="1 2">
    <name type="scientific">Leucogyrophana mollusca</name>
    <dbReference type="NCBI Taxonomy" id="85980"/>
    <lineage>
        <taxon>Eukaryota</taxon>
        <taxon>Fungi</taxon>
        <taxon>Dikarya</taxon>
        <taxon>Basidiomycota</taxon>
        <taxon>Agaricomycotina</taxon>
        <taxon>Agaricomycetes</taxon>
        <taxon>Agaricomycetidae</taxon>
        <taxon>Boletales</taxon>
        <taxon>Boletales incertae sedis</taxon>
        <taxon>Leucogyrophana</taxon>
    </lineage>
</organism>
<evidence type="ECO:0000313" key="2">
    <source>
        <dbReference type="Proteomes" id="UP000790709"/>
    </source>
</evidence>
<sequence>MAVRSRLQKARRLVKLIVKPKPSFEIPPSRPDYLHMHPYPGQATHVAYEIPKDTPARTSAYYCSPTDSYVHRRSHGYTHGPLPSLKSVSPLRFGRLLNRNNPNTPTRTPTRSVKEVRVYHVLRVILVL</sequence>
<protein>
    <submittedName>
        <fullName evidence="1">Uncharacterized protein</fullName>
    </submittedName>
</protein>
<reference evidence="1" key="1">
    <citation type="journal article" date="2021" name="New Phytol.">
        <title>Evolutionary innovations through gain and loss of genes in the ectomycorrhizal Boletales.</title>
        <authorList>
            <person name="Wu G."/>
            <person name="Miyauchi S."/>
            <person name="Morin E."/>
            <person name="Kuo A."/>
            <person name="Drula E."/>
            <person name="Varga T."/>
            <person name="Kohler A."/>
            <person name="Feng B."/>
            <person name="Cao Y."/>
            <person name="Lipzen A."/>
            <person name="Daum C."/>
            <person name="Hundley H."/>
            <person name="Pangilinan J."/>
            <person name="Johnson J."/>
            <person name="Barry K."/>
            <person name="LaButti K."/>
            <person name="Ng V."/>
            <person name="Ahrendt S."/>
            <person name="Min B."/>
            <person name="Choi I.G."/>
            <person name="Park H."/>
            <person name="Plett J.M."/>
            <person name="Magnuson J."/>
            <person name="Spatafora J.W."/>
            <person name="Nagy L.G."/>
            <person name="Henrissat B."/>
            <person name="Grigoriev I.V."/>
            <person name="Yang Z.L."/>
            <person name="Xu J."/>
            <person name="Martin F.M."/>
        </authorList>
    </citation>
    <scope>NUCLEOTIDE SEQUENCE</scope>
    <source>
        <strain evidence="1">KUC20120723A-06</strain>
    </source>
</reference>
<name>A0ACB8BG76_9AGAM</name>
<accession>A0ACB8BG76</accession>
<dbReference type="EMBL" id="MU266416">
    <property type="protein sequence ID" value="KAH7924805.1"/>
    <property type="molecule type" value="Genomic_DNA"/>
</dbReference>
<gene>
    <name evidence="1" type="ORF">BV22DRAFT_487102</name>
</gene>
<proteinExistence type="predicted"/>
<comment type="caution">
    <text evidence="1">The sequence shown here is derived from an EMBL/GenBank/DDBJ whole genome shotgun (WGS) entry which is preliminary data.</text>
</comment>
<dbReference type="Proteomes" id="UP000790709">
    <property type="component" value="Unassembled WGS sequence"/>
</dbReference>